<feature type="region of interest" description="Disordered" evidence="1">
    <location>
        <begin position="147"/>
        <end position="242"/>
    </location>
</feature>
<evidence type="ECO:0000313" key="2">
    <source>
        <dbReference type="EMBL" id="KAK2841809.1"/>
    </source>
</evidence>
<dbReference type="Proteomes" id="UP001187415">
    <property type="component" value="Unassembled WGS sequence"/>
</dbReference>
<evidence type="ECO:0000256" key="1">
    <source>
        <dbReference type="SAM" id="MobiDB-lite"/>
    </source>
</evidence>
<comment type="caution">
    <text evidence="2">The sequence shown here is derived from an EMBL/GenBank/DDBJ whole genome shotgun (WGS) entry which is preliminary data.</text>
</comment>
<feature type="compositionally biased region" description="Polar residues" evidence="1">
    <location>
        <begin position="190"/>
        <end position="205"/>
    </location>
</feature>
<proteinExistence type="predicted"/>
<name>A0AA88SQL8_CHASR</name>
<keyword evidence="3" id="KW-1185">Reference proteome</keyword>
<dbReference type="AlphaFoldDB" id="A0AA88SQL8"/>
<sequence>MRELYVTTTLGFYRALKRSCVNGNGELISCWKEILQDLGRDTFMAGKACVLRRGAGGAAHRPQSIDQKEHPSRAVRRIVRVNHVDNSVHQEERQSGVDAPVPRVTTKSNLSTERAMVSVTRAPLAKKRFASPQGHVDCSQTDSFAKTKECKENPDSREEARHERVDKRGMVRSEEEREGKETVSFLRPFQTPTVHRQQSRSSSDYDTGVPRKGGEEGVESEDESWNASDADSTGEAACVITL</sequence>
<reference evidence="2" key="1">
    <citation type="submission" date="2023-07" db="EMBL/GenBank/DDBJ databases">
        <title>Chromosome-level Genome Assembly of Striped Snakehead (Channa striata).</title>
        <authorList>
            <person name="Liu H."/>
        </authorList>
    </citation>
    <scope>NUCLEOTIDE SEQUENCE</scope>
    <source>
        <strain evidence="2">Gz</strain>
        <tissue evidence="2">Muscle</tissue>
    </source>
</reference>
<accession>A0AA88SQL8</accession>
<evidence type="ECO:0000313" key="3">
    <source>
        <dbReference type="Proteomes" id="UP001187415"/>
    </source>
</evidence>
<feature type="compositionally biased region" description="Basic and acidic residues" evidence="1">
    <location>
        <begin position="147"/>
        <end position="181"/>
    </location>
</feature>
<gene>
    <name evidence="2" type="ORF">Q5P01_012009</name>
</gene>
<organism evidence="2 3">
    <name type="scientific">Channa striata</name>
    <name type="common">Snakehead murrel</name>
    <name type="synonym">Ophicephalus striatus</name>
    <dbReference type="NCBI Taxonomy" id="64152"/>
    <lineage>
        <taxon>Eukaryota</taxon>
        <taxon>Metazoa</taxon>
        <taxon>Chordata</taxon>
        <taxon>Craniata</taxon>
        <taxon>Vertebrata</taxon>
        <taxon>Euteleostomi</taxon>
        <taxon>Actinopterygii</taxon>
        <taxon>Neopterygii</taxon>
        <taxon>Teleostei</taxon>
        <taxon>Neoteleostei</taxon>
        <taxon>Acanthomorphata</taxon>
        <taxon>Anabantaria</taxon>
        <taxon>Anabantiformes</taxon>
        <taxon>Channoidei</taxon>
        <taxon>Channidae</taxon>
        <taxon>Channa</taxon>
    </lineage>
</organism>
<protein>
    <submittedName>
        <fullName evidence="2">Uncharacterized protein</fullName>
    </submittedName>
</protein>
<dbReference type="EMBL" id="JAUPFM010000009">
    <property type="protein sequence ID" value="KAK2841809.1"/>
    <property type="molecule type" value="Genomic_DNA"/>
</dbReference>